<evidence type="ECO:0000256" key="9">
    <source>
        <dbReference type="RuleBase" id="RU368096"/>
    </source>
</evidence>
<evidence type="ECO:0000256" key="3">
    <source>
        <dbReference type="ARBA" id="ARBA00007204"/>
    </source>
</evidence>
<organism evidence="10 11">
    <name type="scientific">Camelus bactrianus</name>
    <name type="common">Bactrian camel</name>
    <dbReference type="NCBI Taxonomy" id="9837"/>
    <lineage>
        <taxon>Eukaryota</taxon>
        <taxon>Metazoa</taxon>
        <taxon>Chordata</taxon>
        <taxon>Craniata</taxon>
        <taxon>Vertebrata</taxon>
        <taxon>Euteleostomi</taxon>
        <taxon>Mammalia</taxon>
        <taxon>Eutheria</taxon>
        <taxon>Laurasiatheria</taxon>
        <taxon>Artiodactyla</taxon>
        <taxon>Tylopoda</taxon>
        <taxon>Camelidae</taxon>
        <taxon>Camelus</taxon>
    </lineage>
</organism>
<evidence type="ECO:0000313" key="11">
    <source>
        <dbReference type="RefSeq" id="XP_045370848.2"/>
    </source>
</evidence>
<proteinExistence type="inferred from homology"/>
<dbReference type="InterPro" id="IPR034884">
    <property type="entry name" value="Cytochrome_c_oxidase_VIc/VIIs"/>
</dbReference>
<comment type="similarity">
    <text evidence="3 9">Belongs to the cytochrome c oxidase subunit 6c family.</text>
</comment>
<dbReference type="SUPFAM" id="SSF81415">
    <property type="entry name" value="Mitochondrial cytochrome c oxidase subunit VIc"/>
    <property type="match status" value="1"/>
</dbReference>
<sequence>MVFSSLTTPQMCGLFAKHLSFHIIGALVISLGDAAFYKFAVTKPRKKAYADFHRNYDSMKDFQETRKADIFQSTKSFWNVKNFFGWSSMEVCH</sequence>
<dbReference type="Pfam" id="PF02937">
    <property type="entry name" value="COX6C"/>
    <property type="match status" value="1"/>
</dbReference>
<comment type="subunit">
    <text evidence="9">Component of the cytochrome c oxidase (complex IV, CIV), a multisubunit enzyme composed of 14 subunits. The complex is composed of a catalytic core of 3 subunits MT-CO1, MT-CO2 and MT-CO3, encoded in the mitochondrial DNA, and 11 supernumerary subunits COX4I, COX5A, COX5B, COX6A, COX6B, COX6C, COX7A, COX7B, COX7C, COX8 and NDUFA4, which are encoded in the nuclear genome. The complex exists as a monomer or a dimer and forms supercomplexes (SCs) in the inner mitochondrial membrane with NADH-ubiquinone oxidoreductase (complex I, CI) and ubiquinol-cytochrome c oxidoreductase (cytochrome b-c1 complex, complex III, CIII), resulting in different assemblies (supercomplex SCI(1)III(2)IV(1) and megacomplex MCI(2)III(2)IV(2)).</text>
</comment>
<keyword evidence="10" id="KW-1185">Reference proteome</keyword>
<dbReference type="Gene3D" id="4.10.93.10">
    <property type="entry name" value="Mitochondrial cytochrome c oxidase subunit VIc/VIIs"/>
    <property type="match status" value="1"/>
</dbReference>
<comment type="function">
    <text evidence="9">Component of the cytochrome c oxidase, the last enzyme in the mitochondrial electron transport chain which drives oxidative phosphorylation. The respiratory chain contains 3 multisubunit complexes succinate dehydrogenase (complex II, CII), ubiquinol-cytochrome c oxidoreductase (cytochrome b-c1 complex, complex III, CIII) and cytochrome c oxidase (complex IV, CIV), that cooperate to transfer electrons derived from NADH and succinate to molecular oxygen, creating an electrochemical gradient over the inner membrane that drives transmembrane transport and the ATP synthase. Cytochrome c oxidase is the component of the respiratory chain that catalyzes the reduction of oxygen to water. Electrons originating from reduced cytochrome c in the intermembrane space (IMS) are transferred via the dinuclear copper A center (CU(A)) of subunit 2 and heme A of subunit 1 to the active site in subunit 1, a binuclear center (BNC) formed by heme A3 and copper B (CU(B)). The BNC reduces molecular oxygen to 2 water molecules using 4 electrons from cytochrome c in the IMS and 4 protons from the mitochondrial matrix.</text>
</comment>
<accession>A0A9W3HGB2</accession>
<comment type="pathway">
    <text evidence="2 9">Energy metabolism; oxidative phosphorylation.</text>
</comment>
<evidence type="ECO:0000256" key="5">
    <source>
        <dbReference type="ARBA" id="ARBA00022792"/>
    </source>
</evidence>
<evidence type="ECO:0000256" key="6">
    <source>
        <dbReference type="ARBA" id="ARBA00022989"/>
    </source>
</evidence>
<evidence type="ECO:0000256" key="8">
    <source>
        <dbReference type="ARBA" id="ARBA00023136"/>
    </source>
</evidence>
<evidence type="ECO:0000256" key="4">
    <source>
        <dbReference type="ARBA" id="ARBA00022692"/>
    </source>
</evidence>
<dbReference type="CDD" id="cd22901">
    <property type="entry name" value="CcO_VIc"/>
    <property type="match status" value="1"/>
</dbReference>
<keyword evidence="4 9" id="KW-0812">Transmembrane</keyword>
<gene>
    <name evidence="11" type="primary">LOC123616163</name>
</gene>
<dbReference type="GO" id="GO:0045277">
    <property type="term" value="C:respiratory chain complex IV"/>
    <property type="evidence" value="ECO:0007669"/>
    <property type="project" value="UniProtKB-UniRule"/>
</dbReference>
<dbReference type="GO" id="GO:0005743">
    <property type="term" value="C:mitochondrial inner membrane"/>
    <property type="evidence" value="ECO:0007669"/>
    <property type="project" value="UniProtKB-SubCell"/>
</dbReference>
<name>A0A9W3HGB2_CAMBA</name>
<dbReference type="PANTHER" id="PTHR48416">
    <property type="entry name" value="CYTOCHROME C OXIDASE SUBUNIT 6C"/>
    <property type="match status" value="1"/>
</dbReference>
<keyword evidence="5 9" id="KW-0999">Mitochondrion inner membrane</keyword>
<dbReference type="RefSeq" id="XP_045370848.2">
    <property type="nucleotide sequence ID" value="XM_045514892.2"/>
</dbReference>
<dbReference type="AlphaFoldDB" id="A0A9W3HGB2"/>
<dbReference type="InterPro" id="IPR051389">
    <property type="entry name" value="Cytochrome_c_oxidase_VIc"/>
</dbReference>
<evidence type="ECO:0000256" key="1">
    <source>
        <dbReference type="ARBA" id="ARBA00004434"/>
    </source>
</evidence>
<protein>
    <recommendedName>
        <fullName evidence="9">Cytochrome c oxidase subunit 6C</fullName>
    </recommendedName>
    <alternativeName>
        <fullName evidence="9">Cytochrome c oxidase polypeptide VIc</fullName>
    </alternativeName>
</protein>
<evidence type="ECO:0000313" key="10">
    <source>
        <dbReference type="Proteomes" id="UP001732780"/>
    </source>
</evidence>
<dbReference type="GO" id="GO:0006123">
    <property type="term" value="P:mitochondrial electron transport, cytochrome c to oxygen"/>
    <property type="evidence" value="ECO:0007669"/>
    <property type="project" value="UniProtKB-UniRule"/>
</dbReference>
<evidence type="ECO:0000256" key="2">
    <source>
        <dbReference type="ARBA" id="ARBA00004673"/>
    </source>
</evidence>
<reference evidence="11" key="1">
    <citation type="submission" date="2025-08" db="UniProtKB">
        <authorList>
            <consortium name="RefSeq"/>
        </authorList>
    </citation>
    <scope>IDENTIFICATION</scope>
    <source>
        <tissue evidence="11">Blood</tissue>
    </source>
</reference>
<keyword evidence="6 9" id="KW-1133">Transmembrane helix</keyword>
<keyword evidence="7 9" id="KW-0496">Mitochondrion</keyword>
<dbReference type="PANTHER" id="PTHR48416:SF1">
    <property type="entry name" value="CYTOCHROME C OXIDASE SUBUNIT 6C"/>
    <property type="match status" value="1"/>
</dbReference>
<dbReference type="Proteomes" id="UP001732780">
    <property type="component" value="Chromosome X"/>
</dbReference>
<evidence type="ECO:0000256" key="7">
    <source>
        <dbReference type="ARBA" id="ARBA00023128"/>
    </source>
</evidence>
<comment type="subcellular location">
    <subcellularLocation>
        <location evidence="1 9">Mitochondrion inner membrane</location>
        <topology evidence="1 9">Single-pass membrane protein</topology>
    </subcellularLocation>
</comment>
<keyword evidence="8 9" id="KW-0472">Membrane</keyword>
<dbReference type="InterPro" id="IPR037169">
    <property type="entry name" value="Cytochrome_c_oxidase_VIc_sf"/>
</dbReference>